<evidence type="ECO:0000256" key="5">
    <source>
        <dbReference type="ARBA" id="ARBA00023002"/>
    </source>
</evidence>
<dbReference type="InterPro" id="IPR050121">
    <property type="entry name" value="Cytochrome_P450_monoxygenase"/>
</dbReference>
<evidence type="ECO:0000256" key="1">
    <source>
        <dbReference type="ARBA" id="ARBA00001971"/>
    </source>
</evidence>
<evidence type="ECO:0000256" key="8">
    <source>
        <dbReference type="PIRSR" id="PIRSR602401-1"/>
    </source>
</evidence>
<organism evidence="10 11">
    <name type="scientific">Aaosphaeria arxii CBS 175.79</name>
    <dbReference type="NCBI Taxonomy" id="1450172"/>
    <lineage>
        <taxon>Eukaryota</taxon>
        <taxon>Fungi</taxon>
        <taxon>Dikarya</taxon>
        <taxon>Ascomycota</taxon>
        <taxon>Pezizomycotina</taxon>
        <taxon>Dothideomycetes</taxon>
        <taxon>Pleosporomycetidae</taxon>
        <taxon>Pleosporales</taxon>
        <taxon>Pleosporales incertae sedis</taxon>
        <taxon>Aaosphaeria</taxon>
    </lineage>
</organism>
<dbReference type="PRINTS" id="PR00385">
    <property type="entry name" value="P450"/>
</dbReference>
<dbReference type="RefSeq" id="XP_033377675.1">
    <property type="nucleotide sequence ID" value="XM_033534271.1"/>
</dbReference>
<protein>
    <submittedName>
        <fullName evidence="10">Cytochrome P450</fullName>
    </submittedName>
</protein>
<dbReference type="Pfam" id="PF00067">
    <property type="entry name" value="p450"/>
    <property type="match status" value="1"/>
</dbReference>
<keyword evidence="9" id="KW-1133">Transmembrane helix</keyword>
<evidence type="ECO:0000256" key="4">
    <source>
        <dbReference type="ARBA" id="ARBA00022723"/>
    </source>
</evidence>
<dbReference type="EMBL" id="ML978079">
    <property type="protein sequence ID" value="KAF2009336.1"/>
    <property type="molecule type" value="Genomic_DNA"/>
</dbReference>
<reference evidence="10" key="1">
    <citation type="journal article" date="2020" name="Stud. Mycol.">
        <title>101 Dothideomycetes genomes: a test case for predicting lifestyles and emergence of pathogens.</title>
        <authorList>
            <person name="Haridas S."/>
            <person name="Albert R."/>
            <person name="Binder M."/>
            <person name="Bloem J."/>
            <person name="Labutti K."/>
            <person name="Salamov A."/>
            <person name="Andreopoulos B."/>
            <person name="Baker S."/>
            <person name="Barry K."/>
            <person name="Bills G."/>
            <person name="Bluhm B."/>
            <person name="Cannon C."/>
            <person name="Castanera R."/>
            <person name="Culley D."/>
            <person name="Daum C."/>
            <person name="Ezra D."/>
            <person name="Gonzalez J."/>
            <person name="Henrissat B."/>
            <person name="Kuo A."/>
            <person name="Liang C."/>
            <person name="Lipzen A."/>
            <person name="Lutzoni F."/>
            <person name="Magnuson J."/>
            <person name="Mondo S."/>
            <person name="Nolan M."/>
            <person name="Ohm R."/>
            <person name="Pangilinan J."/>
            <person name="Park H.-J."/>
            <person name="Ramirez L."/>
            <person name="Alfaro M."/>
            <person name="Sun H."/>
            <person name="Tritt A."/>
            <person name="Yoshinaga Y."/>
            <person name="Zwiers L.-H."/>
            <person name="Turgeon B."/>
            <person name="Goodwin S."/>
            <person name="Spatafora J."/>
            <person name="Crous P."/>
            <person name="Grigoriev I."/>
        </authorList>
    </citation>
    <scope>NUCLEOTIDE SEQUENCE</scope>
    <source>
        <strain evidence="10">CBS 175.79</strain>
    </source>
</reference>
<accession>A0A6A5X8X8</accession>
<evidence type="ECO:0000256" key="2">
    <source>
        <dbReference type="ARBA" id="ARBA00005179"/>
    </source>
</evidence>
<keyword evidence="6 8" id="KW-0408">Iron</keyword>
<comment type="cofactor">
    <cofactor evidence="1 8">
        <name>heme</name>
        <dbReference type="ChEBI" id="CHEBI:30413"/>
    </cofactor>
</comment>
<dbReference type="PANTHER" id="PTHR24305">
    <property type="entry name" value="CYTOCHROME P450"/>
    <property type="match status" value="1"/>
</dbReference>
<dbReference type="GO" id="GO:0020037">
    <property type="term" value="F:heme binding"/>
    <property type="evidence" value="ECO:0007669"/>
    <property type="project" value="InterPro"/>
</dbReference>
<keyword evidence="7" id="KW-0503">Monooxygenase</keyword>
<dbReference type="GeneID" id="54291668"/>
<dbReference type="OrthoDB" id="10029320at2759"/>
<dbReference type="PANTHER" id="PTHR24305:SF107">
    <property type="entry name" value="P450, PUTATIVE (EUROFUNG)-RELATED"/>
    <property type="match status" value="1"/>
</dbReference>
<dbReference type="InterPro" id="IPR001128">
    <property type="entry name" value="Cyt_P450"/>
</dbReference>
<dbReference type="Gene3D" id="1.10.630.10">
    <property type="entry name" value="Cytochrome P450"/>
    <property type="match status" value="1"/>
</dbReference>
<dbReference type="InterPro" id="IPR002401">
    <property type="entry name" value="Cyt_P450_E_grp-I"/>
</dbReference>
<evidence type="ECO:0000256" key="9">
    <source>
        <dbReference type="SAM" id="Phobius"/>
    </source>
</evidence>
<dbReference type="SUPFAM" id="SSF48264">
    <property type="entry name" value="Cytochrome P450"/>
    <property type="match status" value="1"/>
</dbReference>
<comment type="pathway">
    <text evidence="2">Secondary metabolite biosynthesis.</text>
</comment>
<dbReference type="GO" id="GO:0004497">
    <property type="term" value="F:monooxygenase activity"/>
    <property type="evidence" value="ECO:0007669"/>
    <property type="project" value="UniProtKB-KW"/>
</dbReference>
<dbReference type="InterPro" id="IPR036396">
    <property type="entry name" value="Cyt_P450_sf"/>
</dbReference>
<keyword evidence="9" id="KW-0472">Membrane</keyword>
<keyword evidence="5" id="KW-0560">Oxidoreductase</keyword>
<dbReference type="GO" id="GO:0005506">
    <property type="term" value="F:iron ion binding"/>
    <property type="evidence" value="ECO:0007669"/>
    <property type="project" value="InterPro"/>
</dbReference>
<keyword evidence="3 8" id="KW-0349">Heme</keyword>
<gene>
    <name evidence="10" type="ORF">BU24DRAFT_497491</name>
</gene>
<feature type="transmembrane region" description="Helical" evidence="9">
    <location>
        <begin position="6"/>
        <end position="26"/>
    </location>
</feature>
<evidence type="ECO:0000256" key="3">
    <source>
        <dbReference type="ARBA" id="ARBA00022617"/>
    </source>
</evidence>
<evidence type="ECO:0000256" key="7">
    <source>
        <dbReference type="ARBA" id="ARBA00023033"/>
    </source>
</evidence>
<evidence type="ECO:0000313" key="10">
    <source>
        <dbReference type="EMBL" id="KAF2009336.1"/>
    </source>
</evidence>
<feature type="binding site" description="axial binding residue" evidence="8">
    <location>
        <position position="469"/>
    </location>
    <ligand>
        <name>heme</name>
        <dbReference type="ChEBI" id="CHEBI:30413"/>
    </ligand>
    <ligandPart>
        <name>Fe</name>
        <dbReference type="ChEBI" id="CHEBI:18248"/>
    </ligandPart>
</feature>
<sequence>MTILNDHPILVAVVVLLFSYVVRVIYNTVQMRRFMRDKPGPPHHPIFGHLQAMGEISQALPKRVHPHVFAYHLQKKYNLGQVFYLDLTPVSDAMIINLSPEAGQDIAQNSGLHKHPKVGKFLDPLLGEGNMVTSDGAQWKKWRSVFNPGFALQHLMTQVPLIVDCTNIYVQNLEKQVVKGEVFRLEDEATKVTIDIIGKVVCDFEFKTLTADSLFLDYMRKALSWMPDTQSFNPFHIYNPIRPLMLRYYKWRLDQFIGSILDERFSTRSTSEPKTRRKAGIDLALESWFKENAGQDVDSKTATMDPEFRKYAINQLNTLVFAGHDTTASTICYAYYLLGKNPSALFKIRAELDSIFGPGVNASSQLVSDPYLINKCEYVLATVKETLRMFGPASTARIGRRDYFIRDPDTGTMFPTDDLLVWTPSSSMGRLPNLWPEPDKFNPDRFMPDNADKVVPNAWRPFEKGPRNCIGQELAMLELKIMLALTIREFDICGAFDELKELEDDGSLWTKDSSFQTGPQQCYGDPAYQVLLAAAKPREGMPVRITKRAMR</sequence>
<dbReference type="PRINTS" id="PR00463">
    <property type="entry name" value="EP450I"/>
</dbReference>
<dbReference type="AlphaFoldDB" id="A0A6A5X8X8"/>
<name>A0A6A5X8X8_9PLEO</name>
<evidence type="ECO:0000256" key="6">
    <source>
        <dbReference type="ARBA" id="ARBA00023004"/>
    </source>
</evidence>
<keyword evidence="11" id="KW-1185">Reference proteome</keyword>
<proteinExistence type="predicted"/>
<dbReference type="GO" id="GO:0016705">
    <property type="term" value="F:oxidoreductase activity, acting on paired donors, with incorporation or reduction of molecular oxygen"/>
    <property type="evidence" value="ECO:0007669"/>
    <property type="project" value="InterPro"/>
</dbReference>
<evidence type="ECO:0000313" key="11">
    <source>
        <dbReference type="Proteomes" id="UP000799778"/>
    </source>
</evidence>
<keyword evidence="9" id="KW-0812">Transmembrane</keyword>
<dbReference type="Proteomes" id="UP000799778">
    <property type="component" value="Unassembled WGS sequence"/>
</dbReference>
<keyword evidence="4 8" id="KW-0479">Metal-binding</keyword>